<evidence type="ECO:0000256" key="1">
    <source>
        <dbReference type="SAM" id="Phobius"/>
    </source>
</evidence>
<keyword evidence="1" id="KW-0472">Membrane</keyword>
<proteinExistence type="predicted"/>
<dbReference type="AlphaFoldDB" id="B9SQ48"/>
<protein>
    <submittedName>
        <fullName evidence="2">Uncharacterized protein</fullName>
    </submittedName>
</protein>
<dbReference type="Proteomes" id="UP000008311">
    <property type="component" value="Unassembled WGS sequence"/>
</dbReference>
<dbReference type="EMBL" id="EQ974076">
    <property type="protein sequence ID" value="EEF34296.1"/>
    <property type="molecule type" value="Genomic_DNA"/>
</dbReference>
<feature type="transmembrane region" description="Helical" evidence="1">
    <location>
        <begin position="89"/>
        <end position="106"/>
    </location>
</feature>
<organism evidence="2 3">
    <name type="scientific">Ricinus communis</name>
    <name type="common">Castor bean</name>
    <dbReference type="NCBI Taxonomy" id="3988"/>
    <lineage>
        <taxon>Eukaryota</taxon>
        <taxon>Viridiplantae</taxon>
        <taxon>Streptophyta</taxon>
        <taxon>Embryophyta</taxon>
        <taxon>Tracheophyta</taxon>
        <taxon>Spermatophyta</taxon>
        <taxon>Magnoliopsida</taxon>
        <taxon>eudicotyledons</taxon>
        <taxon>Gunneridae</taxon>
        <taxon>Pentapetalae</taxon>
        <taxon>rosids</taxon>
        <taxon>fabids</taxon>
        <taxon>Malpighiales</taxon>
        <taxon>Euphorbiaceae</taxon>
        <taxon>Acalyphoideae</taxon>
        <taxon>Acalypheae</taxon>
        <taxon>Ricinus</taxon>
    </lineage>
</organism>
<reference evidence="3" key="1">
    <citation type="journal article" date="2010" name="Nat. Biotechnol.">
        <title>Draft genome sequence of the oilseed species Ricinus communis.</title>
        <authorList>
            <person name="Chan A.P."/>
            <person name="Crabtree J."/>
            <person name="Zhao Q."/>
            <person name="Lorenzi H."/>
            <person name="Orvis J."/>
            <person name="Puiu D."/>
            <person name="Melake-Berhan A."/>
            <person name="Jones K.M."/>
            <person name="Redman J."/>
            <person name="Chen G."/>
            <person name="Cahoon E.B."/>
            <person name="Gedil M."/>
            <person name="Stanke M."/>
            <person name="Haas B.J."/>
            <person name="Wortman J.R."/>
            <person name="Fraser-Liggett C.M."/>
            <person name="Ravel J."/>
            <person name="Rabinowicz P.D."/>
        </authorList>
    </citation>
    <scope>NUCLEOTIDE SEQUENCE [LARGE SCALE GENOMIC DNA]</scope>
    <source>
        <strain evidence="3">cv. Hale</strain>
    </source>
</reference>
<accession>B9SQ48</accession>
<sequence length="108" mass="12815">MKWLARLEWSYMLNAEDVKNEMQLVKDELRASIRGFYSEVKERIEVVRKDMKMVTSSENEAVKEEIILLRTNMIEVLKNMHEVKKSNDVYKAFFFAGLAIAMYVEFLL</sequence>
<keyword evidence="3" id="KW-1185">Reference proteome</keyword>
<evidence type="ECO:0000313" key="2">
    <source>
        <dbReference type="EMBL" id="EEF34296.1"/>
    </source>
</evidence>
<keyword evidence="1" id="KW-0812">Transmembrane</keyword>
<name>B9SQ48_RICCO</name>
<gene>
    <name evidence="2" type="ORF">RCOM_0644780</name>
</gene>
<dbReference type="InParanoid" id="B9SQ48"/>
<evidence type="ECO:0000313" key="3">
    <source>
        <dbReference type="Proteomes" id="UP000008311"/>
    </source>
</evidence>
<keyword evidence="1" id="KW-1133">Transmembrane helix</keyword>